<evidence type="ECO:0000256" key="4">
    <source>
        <dbReference type="ARBA" id="ARBA00022989"/>
    </source>
</evidence>
<dbReference type="NCBIfam" id="TIGR00765">
    <property type="entry name" value="yihY_not_rbn"/>
    <property type="match status" value="1"/>
</dbReference>
<proteinExistence type="predicted"/>
<dbReference type="Pfam" id="PF03631">
    <property type="entry name" value="Virul_fac_BrkB"/>
    <property type="match status" value="1"/>
</dbReference>
<evidence type="ECO:0000256" key="5">
    <source>
        <dbReference type="ARBA" id="ARBA00023136"/>
    </source>
</evidence>
<feature type="transmembrane region" description="Helical" evidence="6">
    <location>
        <begin position="29"/>
        <end position="50"/>
    </location>
</feature>
<evidence type="ECO:0000256" key="2">
    <source>
        <dbReference type="ARBA" id="ARBA00022475"/>
    </source>
</evidence>
<dbReference type="PANTHER" id="PTHR30213:SF0">
    <property type="entry name" value="UPF0761 MEMBRANE PROTEIN YIHY"/>
    <property type="match status" value="1"/>
</dbReference>
<keyword evidence="3 6" id="KW-0812">Transmembrane</keyword>
<comment type="subcellular location">
    <subcellularLocation>
        <location evidence="1">Cell membrane</location>
        <topology evidence="1">Multi-pass membrane protein</topology>
    </subcellularLocation>
</comment>
<name>A0ABU5CAC6_9BACI</name>
<dbReference type="InterPro" id="IPR017039">
    <property type="entry name" value="Virul_fac_BrkB"/>
</dbReference>
<organism evidence="7 8">
    <name type="scientific">Tigheibacillus halophilus</name>
    <dbReference type="NCBI Taxonomy" id="361280"/>
    <lineage>
        <taxon>Bacteria</taxon>
        <taxon>Bacillati</taxon>
        <taxon>Bacillota</taxon>
        <taxon>Bacilli</taxon>
        <taxon>Bacillales</taxon>
        <taxon>Bacillaceae</taxon>
        <taxon>Tigheibacillus</taxon>
    </lineage>
</organism>
<sequence>MTSVVFFIVFLAFYRMAPNKRIYLRDAVAGALFTTICWQLVSLIFSFYVSTIGNYTATYGSLGAVIILMIWFYISGIIMIIGGIINAMKTEKVEVK</sequence>
<gene>
    <name evidence="7" type="ORF">RWE15_16925</name>
</gene>
<feature type="transmembrane region" description="Helical" evidence="6">
    <location>
        <begin position="62"/>
        <end position="85"/>
    </location>
</feature>
<evidence type="ECO:0000313" key="7">
    <source>
        <dbReference type="EMBL" id="MDY0395788.1"/>
    </source>
</evidence>
<evidence type="ECO:0000313" key="8">
    <source>
        <dbReference type="Proteomes" id="UP001281447"/>
    </source>
</evidence>
<evidence type="ECO:0000256" key="6">
    <source>
        <dbReference type="SAM" id="Phobius"/>
    </source>
</evidence>
<accession>A0ABU5CAC6</accession>
<evidence type="ECO:0000256" key="3">
    <source>
        <dbReference type="ARBA" id="ARBA00022692"/>
    </source>
</evidence>
<reference evidence="7 8" key="1">
    <citation type="submission" date="2023-10" db="EMBL/GenBank/DDBJ databases">
        <title>Virgibacillus halophilus 5B73C genome.</title>
        <authorList>
            <person name="Miliotis G."/>
            <person name="Sengupta P."/>
            <person name="Hameed A."/>
            <person name="Chuvochina M."/>
            <person name="Mcdonagh F."/>
            <person name="Simpson A.C."/>
            <person name="Singh N.K."/>
            <person name="Rekha P.D."/>
            <person name="Raman K."/>
            <person name="Hugenholtz P."/>
            <person name="Venkateswaran K."/>
        </authorList>
    </citation>
    <scope>NUCLEOTIDE SEQUENCE [LARGE SCALE GENOMIC DNA]</scope>
    <source>
        <strain evidence="7 8">5B73C</strain>
    </source>
</reference>
<keyword evidence="8" id="KW-1185">Reference proteome</keyword>
<dbReference type="EMBL" id="JAWDIP010000003">
    <property type="protein sequence ID" value="MDY0395788.1"/>
    <property type="molecule type" value="Genomic_DNA"/>
</dbReference>
<keyword evidence="5 6" id="KW-0472">Membrane</keyword>
<dbReference type="Proteomes" id="UP001281447">
    <property type="component" value="Unassembled WGS sequence"/>
</dbReference>
<dbReference type="PANTHER" id="PTHR30213">
    <property type="entry name" value="INNER MEMBRANE PROTEIN YHJD"/>
    <property type="match status" value="1"/>
</dbReference>
<protein>
    <submittedName>
        <fullName evidence="7">YihY/virulence factor BrkB family protein</fullName>
    </submittedName>
</protein>
<keyword evidence="2" id="KW-1003">Cell membrane</keyword>
<comment type="caution">
    <text evidence="7">The sequence shown here is derived from an EMBL/GenBank/DDBJ whole genome shotgun (WGS) entry which is preliminary data.</text>
</comment>
<evidence type="ECO:0000256" key="1">
    <source>
        <dbReference type="ARBA" id="ARBA00004651"/>
    </source>
</evidence>
<keyword evidence="4 6" id="KW-1133">Transmembrane helix</keyword>